<dbReference type="EMBL" id="ATMH01003553">
    <property type="protein sequence ID" value="EPY31240.1"/>
    <property type="molecule type" value="Genomic_DNA"/>
</dbReference>
<evidence type="ECO:0000313" key="2">
    <source>
        <dbReference type="EMBL" id="EPY31240.1"/>
    </source>
</evidence>
<sequence>MNFASGLVSNITQSTRAAIDVGSTPADVKWDICERMDFLIQYCVPSNWLMAEHVRENGVAIQAVPPPTGEGDLKPSVHGISINCFAYMKQVKEPNCGKLLHTFLRRFNASVNNSLEIISEAAVKTTNTVLRAPAELEDNHDKETGEGSICALLAQQLKCAVAEFSFTPAPGQPLARGLCRAFYNSNKRFHYVVVVAVPAEEYEVAQDLVIHALVAVVEGRVEAAAKRT</sequence>
<dbReference type="Proteomes" id="UP000015354">
    <property type="component" value="Unassembled WGS sequence"/>
</dbReference>
<keyword evidence="3" id="KW-1185">Reference proteome</keyword>
<proteinExistence type="predicted"/>
<reference evidence="1" key="2">
    <citation type="submission" date="2013-03" db="EMBL/GenBank/DDBJ databases">
        <authorList>
            <person name="Motta M.C.M."/>
            <person name="Martins A.C.A."/>
            <person name="Preta C.M.C.C."/>
            <person name="Silva R."/>
            <person name="de Souza S.S."/>
            <person name="Klein C.C."/>
            <person name="de Almeida L.G.P."/>
            <person name="Cunha O.L."/>
            <person name="Colabardini A.C."/>
            <person name="Lima B.A."/>
            <person name="Machado C.R."/>
            <person name="Soares C.M.A."/>
            <person name="de Menezes C.B.A."/>
            <person name="Bartolomeu D.C."/>
            <person name="Grisard E.C."/>
            <person name="Fantinatti-Garboggini F."/>
            <person name="Rodrigues-Luiz G.F."/>
            <person name="Wagner G."/>
            <person name="Goldman G.H."/>
            <person name="Fietto J.L.R."/>
            <person name="Ciapina L.P."/>
            <person name="Brocchi M."/>
            <person name="Elias M.C."/>
            <person name="Goldman M.H.S."/>
            <person name="Sagot M.-F."/>
            <person name="Pereira M."/>
            <person name="Stoco P.H."/>
            <person name="Teixeira S.M.R."/>
            <person name="de Mendonca-Neto R.P."/>
            <person name="Maciel T.E.F."/>
            <person name="Mendes T.A.O."/>
            <person name="Urmenyi T.P."/>
            <person name="Teixeira M.M.G."/>
            <person name="de Camargo E.F.P."/>
            <person name="de Sousa W."/>
            <person name="Schenkman S."/>
            <person name="de Vasconcelos A.T.R."/>
        </authorList>
    </citation>
    <scope>NUCLEOTIDE SEQUENCE</scope>
</reference>
<evidence type="ECO:0000313" key="3">
    <source>
        <dbReference type="Proteomes" id="UP000015354"/>
    </source>
</evidence>
<reference evidence="1 3" key="1">
    <citation type="journal article" date="2013" name="PLoS ONE">
        <title>Predicting the Proteins of Angomonas deanei, Strigomonas culicis and Their Respective Endosymbionts Reveals New Aspects of the Trypanosomatidae Family.</title>
        <authorList>
            <person name="Motta M.C."/>
            <person name="Martins A.C."/>
            <person name="de Souza S.S."/>
            <person name="Catta-Preta C.M."/>
            <person name="Silva R."/>
            <person name="Klein C.C."/>
            <person name="de Almeida L.G."/>
            <person name="de Lima Cunha O."/>
            <person name="Ciapina L.P."/>
            <person name="Brocchi M."/>
            <person name="Colabardini A.C."/>
            <person name="de Araujo Lima B."/>
            <person name="Machado C.R."/>
            <person name="de Almeida Soares C.M."/>
            <person name="Probst C.M."/>
            <person name="de Menezes C.B."/>
            <person name="Thompson C.E."/>
            <person name="Bartholomeu D.C."/>
            <person name="Gradia D.F."/>
            <person name="Pavoni D.P."/>
            <person name="Grisard E.C."/>
            <person name="Fantinatti-Garboggini F."/>
            <person name="Marchini F.K."/>
            <person name="Rodrigues-Luiz G.F."/>
            <person name="Wagner G."/>
            <person name="Goldman G.H."/>
            <person name="Fietto J.L."/>
            <person name="Elias M.C."/>
            <person name="Goldman M.H."/>
            <person name="Sagot M.F."/>
            <person name="Pereira M."/>
            <person name="Stoco P.H."/>
            <person name="de Mendonca-Neto R.P."/>
            <person name="Teixeira S.M."/>
            <person name="Maciel T.E."/>
            <person name="de Oliveira Mendes T.A."/>
            <person name="Urmenyi T.P."/>
            <person name="de Souza W."/>
            <person name="Schenkman S."/>
            <person name="de Vasconcelos A.T."/>
        </authorList>
    </citation>
    <scope>NUCLEOTIDE SEQUENCE [LARGE SCALE GENOMIC DNA]</scope>
</reference>
<gene>
    <name evidence="2" type="ORF">STCU_03553</name>
    <name evidence="1" type="ORF">STCU_07048</name>
</gene>
<dbReference type="AlphaFoldDB" id="S9U1T4"/>
<evidence type="ECO:0000313" key="1">
    <source>
        <dbReference type="EMBL" id="EPY24702.1"/>
    </source>
</evidence>
<organism evidence="1 3">
    <name type="scientific">Strigomonas culicis</name>
    <dbReference type="NCBI Taxonomy" id="28005"/>
    <lineage>
        <taxon>Eukaryota</taxon>
        <taxon>Discoba</taxon>
        <taxon>Euglenozoa</taxon>
        <taxon>Kinetoplastea</taxon>
        <taxon>Metakinetoplastina</taxon>
        <taxon>Trypanosomatida</taxon>
        <taxon>Trypanosomatidae</taxon>
        <taxon>Strigomonadinae</taxon>
        <taxon>Strigomonas</taxon>
    </lineage>
</organism>
<dbReference type="EMBL" id="ATMH01007048">
    <property type="protein sequence ID" value="EPY24702.1"/>
    <property type="molecule type" value="Genomic_DNA"/>
</dbReference>
<comment type="caution">
    <text evidence="1">The sequence shown here is derived from an EMBL/GenBank/DDBJ whole genome shotgun (WGS) entry which is preliminary data.</text>
</comment>
<protein>
    <submittedName>
        <fullName evidence="1">Uncharacterized protein</fullName>
    </submittedName>
</protein>
<name>S9U1T4_9TRYP</name>
<accession>S9U1T4</accession>
<dbReference type="OrthoDB" id="271393at2759"/>